<feature type="transmembrane region" description="Helical" evidence="12">
    <location>
        <begin position="118"/>
        <end position="138"/>
    </location>
</feature>
<accession>A0A9N9FY77</accession>
<keyword evidence="9" id="KW-0408">Iron</keyword>
<feature type="transmembrane region" description="Helical" evidence="12">
    <location>
        <begin position="47"/>
        <end position="69"/>
    </location>
</feature>
<keyword evidence="15" id="KW-1185">Reference proteome</keyword>
<dbReference type="OrthoDB" id="432881at2759"/>
<evidence type="ECO:0000256" key="3">
    <source>
        <dbReference type="ARBA" id="ARBA00022448"/>
    </source>
</evidence>
<dbReference type="EMBL" id="CAJVPI010000779">
    <property type="protein sequence ID" value="CAG8571394.1"/>
    <property type="molecule type" value="Genomic_DNA"/>
</dbReference>
<feature type="transmembrane region" description="Helical" evidence="12">
    <location>
        <begin position="150"/>
        <end position="171"/>
    </location>
</feature>
<feature type="transmembrane region" description="Helical" evidence="12">
    <location>
        <begin position="75"/>
        <end position="97"/>
    </location>
</feature>
<comment type="subcellular location">
    <subcellularLocation>
        <location evidence="2">Membrane</location>
        <topology evidence="2">Multi-pass membrane protein</topology>
    </subcellularLocation>
</comment>
<evidence type="ECO:0000256" key="10">
    <source>
        <dbReference type="ARBA" id="ARBA00023136"/>
    </source>
</evidence>
<name>A0A9N9FY77_9GLOM</name>
<protein>
    <submittedName>
        <fullName evidence="14">1237_t:CDS:1</fullName>
    </submittedName>
</protein>
<gene>
    <name evidence="14" type="ORF">PBRASI_LOCUS6119</name>
</gene>
<keyword evidence="7" id="KW-0249">Electron transport</keyword>
<evidence type="ECO:0000256" key="4">
    <source>
        <dbReference type="ARBA" id="ARBA00022617"/>
    </source>
</evidence>
<evidence type="ECO:0000313" key="14">
    <source>
        <dbReference type="EMBL" id="CAG8571394.1"/>
    </source>
</evidence>
<keyword evidence="10 12" id="KW-0472">Membrane</keyword>
<feature type="transmembrane region" description="Helical" evidence="12">
    <location>
        <begin position="192"/>
        <end position="213"/>
    </location>
</feature>
<dbReference type="PANTHER" id="PTHR15422:SF45">
    <property type="entry name" value="CYTOCHROME B561 DOMAIN-CONTAINING PROTEIN"/>
    <property type="match status" value="1"/>
</dbReference>
<keyword evidence="5 12" id="KW-0812">Transmembrane</keyword>
<dbReference type="PANTHER" id="PTHR15422">
    <property type="entry name" value="OS05G0565100 PROTEIN"/>
    <property type="match status" value="1"/>
</dbReference>
<dbReference type="AlphaFoldDB" id="A0A9N9FY77"/>
<evidence type="ECO:0000256" key="7">
    <source>
        <dbReference type="ARBA" id="ARBA00022982"/>
    </source>
</evidence>
<comment type="cofactor">
    <cofactor evidence="1">
        <name>heme b</name>
        <dbReference type="ChEBI" id="CHEBI:60344"/>
    </cofactor>
</comment>
<evidence type="ECO:0000313" key="15">
    <source>
        <dbReference type="Proteomes" id="UP000789739"/>
    </source>
</evidence>
<keyword evidence="6" id="KW-0479">Metal-binding</keyword>
<feature type="domain" description="Cytochrome b561" evidence="13">
    <location>
        <begin position="41"/>
        <end position="240"/>
    </location>
</feature>
<proteinExistence type="predicted"/>
<comment type="caution">
    <text evidence="14">The sequence shown here is derived from an EMBL/GenBank/DDBJ whole genome shotgun (WGS) entry which is preliminary data.</text>
</comment>
<sequence>MSTGENQPLLSTPLPSASYLPTSTSDIREDEFTIPTPVGPTYCDLGFMWFTVATTGVILFTGTLWWILFQAESSLFLWHPICMSFALVFVTEGVLLLQRAETVEQKEEGTQTHRWFQTLGFISAICGFTVIVSNKIINNKEHFYSAHGKAGLTTICLLAVQGSFGFVMLVFPSALGGVRQAKAMYKYHRMSGYFGLFLIWLTALGGTQANWTLEQFDHVWVWLLAISLVAIGVGSRVRVNKMKLNLKAGSSGTPQSLPICTIQLNTARRS</sequence>
<dbReference type="InterPro" id="IPR006593">
    <property type="entry name" value="Cyt_b561/ferric_Rdtase_TM"/>
</dbReference>
<dbReference type="GO" id="GO:0016020">
    <property type="term" value="C:membrane"/>
    <property type="evidence" value="ECO:0007669"/>
    <property type="project" value="UniProtKB-SubCell"/>
</dbReference>
<keyword evidence="4" id="KW-0349">Heme</keyword>
<organism evidence="14 15">
    <name type="scientific">Paraglomus brasilianum</name>
    <dbReference type="NCBI Taxonomy" id="144538"/>
    <lineage>
        <taxon>Eukaryota</taxon>
        <taxon>Fungi</taxon>
        <taxon>Fungi incertae sedis</taxon>
        <taxon>Mucoromycota</taxon>
        <taxon>Glomeromycotina</taxon>
        <taxon>Glomeromycetes</taxon>
        <taxon>Paraglomerales</taxon>
        <taxon>Paraglomeraceae</taxon>
        <taxon>Paraglomus</taxon>
    </lineage>
</organism>
<evidence type="ECO:0000256" key="6">
    <source>
        <dbReference type="ARBA" id="ARBA00022723"/>
    </source>
</evidence>
<evidence type="ECO:0000256" key="12">
    <source>
        <dbReference type="SAM" id="Phobius"/>
    </source>
</evidence>
<keyword evidence="3" id="KW-0813">Transport</keyword>
<evidence type="ECO:0000256" key="1">
    <source>
        <dbReference type="ARBA" id="ARBA00001970"/>
    </source>
</evidence>
<keyword evidence="8 12" id="KW-1133">Transmembrane helix</keyword>
<dbReference type="Pfam" id="PF03188">
    <property type="entry name" value="Cytochrom_B561"/>
    <property type="match status" value="1"/>
</dbReference>
<dbReference type="InterPro" id="IPR045150">
    <property type="entry name" value="CYB561D1/2"/>
</dbReference>
<dbReference type="PROSITE" id="PS50939">
    <property type="entry name" value="CYTOCHROME_B561"/>
    <property type="match status" value="1"/>
</dbReference>
<evidence type="ECO:0000256" key="2">
    <source>
        <dbReference type="ARBA" id="ARBA00004141"/>
    </source>
</evidence>
<evidence type="ECO:0000256" key="8">
    <source>
        <dbReference type="ARBA" id="ARBA00022989"/>
    </source>
</evidence>
<feature type="transmembrane region" description="Helical" evidence="12">
    <location>
        <begin position="219"/>
        <end position="237"/>
    </location>
</feature>
<dbReference type="SMART" id="SM00665">
    <property type="entry name" value="B561"/>
    <property type="match status" value="1"/>
</dbReference>
<reference evidence="14" key="1">
    <citation type="submission" date="2021-06" db="EMBL/GenBank/DDBJ databases">
        <authorList>
            <person name="Kallberg Y."/>
            <person name="Tangrot J."/>
            <person name="Rosling A."/>
        </authorList>
    </citation>
    <scope>NUCLEOTIDE SEQUENCE</scope>
    <source>
        <strain evidence="14">BR232B</strain>
    </source>
</reference>
<evidence type="ECO:0000256" key="9">
    <source>
        <dbReference type="ARBA" id="ARBA00023004"/>
    </source>
</evidence>
<feature type="region of interest" description="Disordered" evidence="11">
    <location>
        <begin position="1"/>
        <end position="20"/>
    </location>
</feature>
<evidence type="ECO:0000259" key="13">
    <source>
        <dbReference type="PROSITE" id="PS50939"/>
    </source>
</evidence>
<evidence type="ECO:0000256" key="5">
    <source>
        <dbReference type="ARBA" id="ARBA00022692"/>
    </source>
</evidence>
<dbReference type="GO" id="GO:0046872">
    <property type="term" value="F:metal ion binding"/>
    <property type="evidence" value="ECO:0007669"/>
    <property type="project" value="UniProtKB-KW"/>
</dbReference>
<dbReference type="Gene3D" id="1.20.120.1770">
    <property type="match status" value="1"/>
</dbReference>
<dbReference type="CDD" id="cd08761">
    <property type="entry name" value="Cyt_b561_CYB561D2_like"/>
    <property type="match status" value="1"/>
</dbReference>
<evidence type="ECO:0000256" key="11">
    <source>
        <dbReference type="SAM" id="MobiDB-lite"/>
    </source>
</evidence>
<dbReference type="Proteomes" id="UP000789739">
    <property type="component" value="Unassembled WGS sequence"/>
</dbReference>
<dbReference type="GO" id="GO:0140575">
    <property type="term" value="F:transmembrane monodehydroascorbate reductase activity"/>
    <property type="evidence" value="ECO:0007669"/>
    <property type="project" value="InterPro"/>
</dbReference>